<dbReference type="PANTHER" id="PTHR42648:SF11">
    <property type="entry name" value="TRANSPOSON TY4-P GAG-POL POLYPROTEIN"/>
    <property type="match status" value="1"/>
</dbReference>
<organism evidence="11">
    <name type="scientific">Physcomitrium patens</name>
    <name type="common">Spreading-leaved earth moss</name>
    <name type="synonym">Physcomitrella patens</name>
    <dbReference type="NCBI Taxonomy" id="3218"/>
    <lineage>
        <taxon>Eukaryota</taxon>
        <taxon>Viridiplantae</taxon>
        <taxon>Streptophyta</taxon>
        <taxon>Embryophyta</taxon>
        <taxon>Bryophyta</taxon>
        <taxon>Bryophytina</taxon>
        <taxon>Bryopsida</taxon>
        <taxon>Funariidae</taxon>
        <taxon>Funariales</taxon>
        <taxon>Funariaceae</taxon>
        <taxon>Physcomitrium</taxon>
    </lineage>
</organism>
<dbReference type="AlphaFoldDB" id="A0A2K1JS83"/>
<dbReference type="GO" id="GO:0004519">
    <property type="term" value="F:endonuclease activity"/>
    <property type="evidence" value="ECO:0007669"/>
    <property type="project" value="UniProtKB-KW"/>
</dbReference>
<dbReference type="GO" id="GO:0003887">
    <property type="term" value="F:DNA-directed DNA polymerase activity"/>
    <property type="evidence" value="ECO:0007669"/>
    <property type="project" value="UniProtKB-KW"/>
</dbReference>
<evidence type="ECO:0000256" key="7">
    <source>
        <dbReference type="ARBA" id="ARBA00022918"/>
    </source>
</evidence>
<dbReference type="STRING" id="3218.A0A2K1JS83"/>
<keyword evidence="2" id="KW-0479">Metal-binding</keyword>
<evidence type="ECO:0000256" key="1">
    <source>
        <dbReference type="ARBA" id="ARBA00022722"/>
    </source>
</evidence>
<evidence type="ECO:0000256" key="9">
    <source>
        <dbReference type="ARBA" id="ARBA00023172"/>
    </source>
</evidence>
<dbReference type="Gramene" id="Pp3c12_25890V3.1">
    <property type="protein sequence ID" value="Pp3c12_25890V3.1"/>
    <property type="gene ID" value="Pp3c12_25890"/>
</dbReference>
<evidence type="ECO:0000256" key="2">
    <source>
        <dbReference type="ARBA" id="ARBA00022723"/>
    </source>
</evidence>
<gene>
    <name evidence="11" type="ORF">PHYPA_016772</name>
</gene>
<protein>
    <recommendedName>
        <fullName evidence="10">Retroviral polymerase SH3-like domain-containing protein</fullName>
    </recommendedName>
</protein>
<dbReference type="InterPro" id="IPR012337">
    <property type="entry name" value="RNaseH-like_sf"/>
</dbReference>
<keyword evidence="3" id="KW-0255">Endonuclease</keyword>
<dbReference type="EMBL" id="ABEU02000012">
    <property type="protein sequence ID" value="PNR44388.1"/>
    <property type="molecule type" value="Genomic_DNA"/>
</dbReference>
<keyword evidence="4" id="KW-0378">Hydrolase</keyword>
<dbReference type="InterPro" id="IPR057670">
    <property type="entry name" value="SH3_retrovirus"/>
</dbReference>
<evidence type="ECO:0000256" key="8">
    <source>
        <dbReference type="ARBA" id="ARBA00022932"/>
    </source>
</evidence>
<evidence type="ECO:0000313" key="12">
    <source>
        <dbReference type="EnsemblPlants" id="Pp3c12_25890V3.1"/>
    </source>
</evidence>
<keyword evidence="8" id="KW-0548">Nucleotidyltransferase</keyword>
<reference evidence="11 13" key="2">
    <citation type="journal article" date="2018" name="Plant J.">
        <title>The Physcomitrella patens chromosome-scale assembly reveals moss genome structure and evolution.</title>
        <authorList>
            <person name="Lang D."/>
            <person name="Ullrich K.K."/>
            <person name="Murat F."/>
            <person name="Fuchs J."/>
            <person name="Jenkins J."/>
            <person name="Haas F.B."/>
            <person name="Piednoel M."/>
            <person name="Gundlach H."/>
            <person name="Van Bel M."/>
            <person name="Meyberg R."/>
            <person name="Vives C."/>
            <person name="Morata J."/>
            <person name="Symeonidi A."/>
            <person name="Hiss M."/>
            <person name="Muchero W."/>
            <person name="Kamisugi Y."/>
            <person name="Saleh O."/>
            <person name="Blanc G."/>
            <person name="Decker E.L."/>
            <person name="van Gessel N."/>
            <person name="Grimwood J."/>
            <person name="Hayes R.D."/>
            <person name="Graham S.W."/>
            <person name="Gunter L.E."/>
            <person name="McDaniel S.F."/>
            <person name="Hoernstein S.N.W."/>
            <person name="Larsson A."/>
            <person name="Li F.W."/>
            <person name="Perroud P.F."/>
            <person name="Phillips J."/>
            <person name="Ranjan P."/>
            <person name="Rokshar D.S."/>
            <person name="Rothfels C.J."/>
            <person name="Schneider L."/>
            <person name="Shu S."/>
            <person name="Stevenson D.W."/>
            <person name="Thummler F."/>
            <person name="Tillich M."/>
            <person name="Villarreal Aguilar J.C."/>
            <person name="Widiez T."/>
            <person name="Wong G.K."/>
            <person name="Wymore A."/>
            <person name="Zhang Y."/>
            <person name="Zimmer A.D."/>
            <person name="Quatrano R.S."/>
            <person name="Mayer K.F.X."/>
            <person name="Goodstein D."/>
            <person name="Casacuberta J.M."/>
            <person name="Vandepoele K."/>
            <person name="Reski R."/>
            <person name="Cuming A.C."/>
            <person name="Tuskan G.A."/>
            <person name="Maumus F."/>
            <person name="Salse J."/>
            <person name="Schmutz J."/>
            <person name="Rensing S.A."/>
        </authorList>
    </citation>
    <scope>NUCLEOTIDE SEQUENCE [LARGE SCALE GENOMIC DNA]</scope>
    <source>
        <strain evidence="12 13">cv. Gransden 2004</strain>
    </source>
</reference>
<dbReference type="Pfam" id="PF25597">
    <property type="entry name" value="SH3_retrovirus"/>
    <property type="match status" value="1"/>
</dbReference>
<keyword evidence="1" id="KW-0540">Nuclease</keyword>
<evidence type="ECO:0000313" key="11">
    <source>
        <dbReference type="EMBL" id="PNR44388.1"/>
    </source>
</evidence>
<dbReference type="PANTHER" id="PTHR42648">
    <property type="entry name" value="TRANSPOSASE, PUTATIVE-RELATED"/>
    <property type="match status" value="1"/>
</dbReference>
<dbReference type="GO" id="GO:0015074">
    <property type="term" value="P:DNA integration"/>
    <property type="evidence" value="ECO:0007669"/>
    <property type="project" value="UniProtKB-KW"/>
</dbReference>
<evidence type="ECO:0000256" key="6">
    <source>
        <dbReference type="ARBA" id="ARBA00022908"/>
    </source>
</evidence>
<accession>A0A2K1JS83</accession>
<keyword evidence="6" id="KW-0229">DNA integration</keyword>
<name>A0A2K1JS83_PHYPA</name>
<dbReference type="GO" id="GO:0046872">
    <property type="term" value="F:metal ion binding"/>
    <property type="evidence" value="ECO:0007669"/>
    <property type="project" value="UniProtKB-KW"/>
</dbReference>
<keyword evidence="8" id="KW-0808">Transferase</keyword>
<evidence type="ECO:0000256" key="3">
    <source>
        <dbReference type="ARBA" id="ARBA00022759"/>
    </source>
</evidence>
<reference evidence="12" key="3">
    <citation type="submission" date="2020-12" db="UniProtKB">
        <authorList>
            <consortium name="EnsemblPlants"/>
        </authorList>
    </citation>
    <scope>IDENTIFICATION</scope>
</reference>
<dbReference type="Proteomes" id="UP000006727">
    <property type="component" value="Chromosome 12"/>
</dbReference>
<feature type="domain" description="Retroviral polymerase SH3-like" evidence="10">
    <location>
        <begin position="147"/>
        <end position="204"/>
    </location>
</feature>
<keyword evidence="5" id="KW-0460">Magnesium</keyword>
<dbReference type="InterPro" id="IPR039537">
    <property type="entry name" value="Retrotran_Ty1/copia-like"/>
</dbReference>
<keyword evidence="9" id="KW-0233">DNA recombination</keyword>
<evidence type="ECO:0000313" key="13">
    <source>
        <dbReference type="Proteomes" id="UP000006727"/>
    </source>
</evidence>
<evidence type="ECO:0000256" key="5">
    <source>
        <dbReference type="ARBA" id="ARBA00022842"/>
    </source>
</evidence>
<keyword evidence="8" id="KW-0239">DNA-directed DNA polymerase</keyword>
<keyword evidence="7" id="KW-0695">RNA-directed DNA polymerase</keyword>
<keyword evidence="13" id="KW-1185">Reference proteome</keyword>
<sequence length="239" mass="28256">MPLCISPLVSQKSWRSASVVRCVCVRLIVRLSDDSRTVDEELEVLQTMRSNSKPENSKAIQILELVHFNICGPKQEGSYLRCIYFIRFIDDLIRYFQVYLMKYKFEVFEKFTLNKNFVKKQTSFKFKTLRSNSGGEYKSNEIFDWKIYTFISKETKKKLDSHSKEAIFLGYSEESKAYRLVNIQNQKILISKNILFNKNLYDSKAKYLPKDNKELLLDLELFKHPITIIRTNEQNILLV</sequence>
<dbReference type="EnsemblPlants" id="Pp3c12_25890V3.1">
    <property type="protein sequence ID" value="Pp3c12_25890V3.1"/>
    <property type="gene ID" value="Pp3c12_25890"/>
</dbReference>
<evidence type="ECO:0000259" key="10">
    <source>
        <dbReference type="Pfam" id="PF25597"/>
    </source>
</evidence>
<dbReference type="GO" id="GO:0003964">
    <property type="term" value="F:RNA-directed DNA polymerase activity"/>
    <property type="evidence" value="ECO:0007669"/>
    <property type="project" value="UniProtKB-KW"/>
</dbReference>
<reference evidence="11 13" key="1">
    <citation type="journal article" date="2008" name="Science">
        <title>The Physcomitrella genome reveals evolutionary insights into the conquest of land by plants.</title>
        <authorList>
            <person name="Rensing S."/>
            <person name="Lang D."/>
            <person name="Zimmer A."/>
            <person name="Terry A."/>
            <person name="Salamov A."/>
            <person name="Shapiro H."/>
            <person name="Nishiyama T."/>
            <person name="Perroud P.-F."/>
            <person name="Lindquist E."/>
            <person name="Kamisugi Y."/>
            <person name="Tanahashi T."/>
            <person name="Sakakibara K."/>
            <person name="Fujita T."/>
            <person name="Oishi K."/>
            <person name="Shin-I T."/>
            <person name="Kuroki Y."/>
            <person name="Toyoda A."/>
            <person name="Suzuki Y."/>
            <person name="Hashimoto A."/>
            <person name="Yamaguchi K."/>
            <person name="Sugano A."/>
            <person name="Kohara Y."/>
            <person name="Fujiyama A."/>
            <person name="Anterola A."/>
            <person name="Aoki S."/>
            <person name="Ashton N."/>
            <person name="Barbazuk W.B."/>
            <person name="Barker E."/>
            <person name="Bennetzen J."/>
            <person name="Bezanilla M."/>
            <person name="Blankenship R."/>
            <person name="Cho S.H."/>
            <person name="Dutcher S."/>
            <person name="Estelle M."/>
            <person name="Fawcett J.A."/>
            <person name="Gundlach H."/>
            <person name="Hanada K."/>
            <person name="Heyl A."/>
            <person name="Hicks K.A."/>
            <person name="Hugh J."/>
            <person name="Lohr M."/>
            <person name="Mayer K."/>
            <person name="Melkozernov A."/>
            <person name="Murata T."/>
            <person name="Nelson D."/>
            <person name="Pils B."/>
            <person name="Prigge M."/>
            <person name="Reiss B."/>
            <person name="Renner T."/>
            <person name="Rombauts S."/>
            <person name="Rushton P."/>
            <person name="Sanderfoot A."/>
            <person name="Schween G."/>
            <person name="Shiu S.-H."/>
            <person name="Stueber K."/>
            <person name="Theodoulou F.L."/>
            <person name="Tu H."/>
            <person name="Van de Peer Y."/>
            <person name="Verrier P.J."/>
            <person name="Waters E."/>
            <person name="Wood A."/>
            <person name="Yang L."/>
            <person name="Cove D."/>
            <person name="Cuming A."/>
            <person name="Hasebe M."/>
            <person name="Lucas S."/>
            <person name="Mishler D.B."/>
            <person name="Reski R."/>
            <person name="Grigoriev I."/>
            <person name="Quatrano R.S."/>
            <person name="Boore J.L."/>
        </authorList>
    </citation>
    <scope>NUCLEOTIDE SEQUENCE [LARGE SCALE GENOMIC DNA]</scope>
    <source>
        <strain evidence="12 13">cv. Gransden 2004</strain>
    </source>
</reference>
<dbReference type="GO" id="GO:0006310">
    <property type="term" value="P:DNA recombination"/>
    <property type="evidence" value="ECO:0007669"/>
    <property type="project" value="UniProtKB-KW"/>
</dbReference>
<proteinExistence type="predicted"/>
<dbReference type="InParanoid" id="A0A2K1JS83"/>
<evidence type="ECO:0000256" key="4">
    <source>
        <dbReference type="ARBA" id="ARBA00022801"/>
    </source>
</evidence>
<dbReference type="GO" id="GO:0016787">
    <property type="term" value="F:hydrolase activity"/>
    <property type="evidence" value="ECO:0007669"/>
    <property type="project" value="UniProtKB-KW"/>
</dbReference>
<dbReference type="SUPFAM" id="SSF53098">
    <property type="entry name" value="Ribonuclease H-like"/>
    <property type="match status" value="1"/>
</dbReference>